<dbReference type="EMBL" id="MU167255">
    <property type="protein sequence ID" value="KAG0146846.1"/>
    <property type="molecule type" value="Genomic_DNA"/>
</dbReference>
<feature type="region of interest" description="Disordered" evidence="1">
    <location>
        <begin position="291"/>
        <end position="323"/>
    </location>
</feature>
<keyword evidence="2" id="KW-0732">Signal</keyword>
<evidence type="ECO:0000313" key="4">
    <source>
        <dbReference type="Proteomes" id="UP000886653"/>
    </source>
</evidence>
<name>A0A9P6NH31_9BASI</name>
<evidence type="ECO:0000256" key="1">
    <source>
        <dbReference type="SAM" id="MobiDB-lite"/>
    </source>
</evidence>
<evidence type="ECO:0000256" key="2">
    <source>
        <dbReference type="SAM" id="SignalP"/>
    </source>
</evidence>
<evidence type="ECO:0000313" key="3">
    <source>
        <dbReference type="EMBL" id="KAG0146846.1"/>
    </source>
</evidence>
<comment type="caution">
    <text evidence="3">The sequence shown here is derived from an EMBL/GenBank/DDBJ whole genome shotgun (WGS) entry which is preliminary data.</text>
</comment>
<feature type="signal peptide" evidence="2">
    <location>
        <begin position="1"/>
        <end position="24"/>
    </location>
</feature>
<proteinExistence type="predicted"/>
<dbReference type="AlphaFoldDB" id="A0A9P6NH31"/>
<feature type="region of interest" description="Disordered" evidence="1">
    <location>
        <begin position="76"/>
        <end position="96"/>
    </location>
</feature>
<feature type="chain" id="PRO_5040277679" evidence="2">
    <location>
        <begin position="25"/>
        <end position="623"/>
    </location>
</feature>
<organism evidence="3 4">
    <name type="scientific">Cronartium quercuum f. sp. fusiforme G11</name>
    <dbReference type="NCBI Taxonomy" id="708437"/>
    <lineage>
        <taxon>Eukaryota</taxon>
        <taxon>Fungi</taxon>
        <taxon>Dikarya</taxon>
        <taxon>Basidiomycota</taxon>
        <taxon>Pucciniomycotina</taxon>
        <taxon>Pucciniomycetes</taxon>
        <taxon>Pucciniales</taxon>
        <taxon>Coleosporiaceae</taxon>
        <taxon>Cronartium</taxon>
    </lineage>
</organism>
<keyword evidence="4" id="KW-1185">Reference proteome</keyword>
<dbReference type="Proteomes" id="UP000886653">
    <property type="component" value="Unassembled WGS sequence"/>
</dbReference>
<accession>A0A9P6NH31</accession>
<gene>
    <name evidence="3" type="ORF">CROQUDRAFT_700846</name>
</gene>
<protein>
    <submittedName>
        <fullName evidence="3">Uncharacterized protein</fullName>
    </submittedName>
</protein>
<sequence length="623" mass="70964">MSKMMLSKGLVLLLVFLPQEYCSGSLIPGQKLTDEVTHVQTGASKLVLDLNKVPLIEDLEEPIIAPPHEIENQVIRSNGKRPFNPDKHSSQTVSPETKKIKYMTTPVLDVEEGAELSLQSGGIKPRLFRQHHAEGQQKLNTGLQSSLDWLRETRTPSVEANRADHHPRIQCTGFFSNGKTLRGYHRPNIPGPSSRGFLDLSVQKSAESNSMATKSQDNFSQSIIVSNSQPAQDTEMAYSIEDLDCESTDPLCKRFKMCKNSWPLFDFHAEASYTSSLSITHTSAEIMRANIPPREERRGKSSNLVKFRKKKGSESEDPASSPTKNFIRKCMELHKNPIQGKTGDRTRNLSFDLEKHSQENHPQALTSIQKYYLLSYSNAHKSEKYFYILMREYNKWTVGNDPENFSHPLVKYITSPISFMMPPSRIKLCEAMLWGGYSFFQQALNMKQILNQLHHTLRGFTQIVGKTTMKHKKLPGFVPYSMHNMVSVTEITWASSRVFWNYLDQLWKTQQLEASDFWSEVLDGYSGVRTGELNWTNYHHIYNRLLGQYNKAEGLVALIDSCVLGKNAGKNLWTAFEKLRLAQQKQQIAMDMLYEALNLILNIIDATHITVDRARSKGLSPRK</sequence>
<reference evidence="3" key="1">
    <citation type="submission" date="2013-11" db="EMBL/GenBank/DDBJ databases">
        <title>Genome sequence of the fusiform rust pathogen reveals effectors for host alternation and coevolution with pine.</title>
        <authorList>
            <consortium name="DOE Joint Genome Institute"/>
            <person name="Smith K."/>
            <person name="Pendleton A."/>
            <person name="Kubisiak T."/>
            <person name="Anderson C."/>
            <person name="Salamov A."/>
            <person name="Aerts A."/>
            <person name="Riley R."/>
            <person name="Clum A."/>
            <person name="Lindquist E."/>
            <person name="Ence D."/>
            <person name="Campbell M."/>
            <person name="Kronenberg Z."/>
            <person name="Feau N."/>
            <person name="Dhillon B."/>
            <person name="Hamelin R."/>
            <person name="Burleigh J."/>
            <person name="Smith J."/>
            <person name="Yandell M."/>
            <person name="Nelson C."/>
            <person name="Grigoriev I."/>
            <person name="Davis J."/>
        </authorList>
    </citation>
    <scope>NUCLEOTIDE SEQUENCE</scope>
    <source>
        <strain evidence="3">G11</strain>
    </source>
</reference>